<name>A0A1F4V7P8_UNCKA</name>
<keyword evidence="2" id="KW-1133">Transmembrane helix</keyword>
<comment type="caution">
    <text evidence="3">The sequence shown here is derived from an EMBL/GenBank/DDBJ whole genome shotgun (WGS) entry which is preliminary data.</text>
</comment>
<gene>
    <name evidence="3" type="ORF">A2709_02550</name>
</gene>
<organism evidence="3 4">
    <name type="scientific">candidate division WWE3 bacterium RIFCSPHIGHO2_01_FULL_43_9</name>
    <dbReference type="NCBI Taxonomy" id="1802618"/>
    <lineage>
        <taxon>Bacteria</taxon>
        <taxon>Katanobacteria</taxon>
    </lineage>
</organism>
<keyword evidence="2" id="KW-0472">Membrane</keyword>
<dbReference type="Proteomes" id="UP000176853">
    <property type="component" value="Unassembled WGS sequence"/>
</dbReference>
<keyword evidence="2" id="KW-0812">Transmembrane</keyword>
<evidence type="ECO:0000256" key="1">
    <source>
        <dbReference type="SAM" id="MobiDB-lite"/>
    </source>
</evidence>
<feature type="transmembrane region" description="Helical" evidence="2">
    <location>
        <begin position="114"/>
        <end position="140"/>
    </location>
</feature>
<evidence type="ECO:0000256" key="2">
    <source>
        <dbReference type="SAM" id="Phobius"/>
    </source>
</evidence>
<sequence length="242" mass="26545">MRKSDNPKTAISRAIFFITYFSLAKTYFSLAKLESIARGKVLTNSLHVVYDQEVEENTNTQAPPQNATQTPNATQPVNAPTPQSTKTLVTILLLIFVGPVGFIVMWVWSGWKVWVKLLLTFVGVLLVAVPIVAAVALIAVNPKGQLEKARLLEQIDSSTKLDSNFNPDGDYRQIFADSFMDACTTGGAEEDLCQCVLDGIETQLTDEEFNAALARGTSIMESEDFAKLVQATTTDCVIKYAK</sequence>
<evidence type="ECO:0000313" key="3">
    <source>
        <dbReference type="EMBL" id="OGC53198.1"/>
    </source>
</evidence>
<dbReference type="AlphaFoldDB" id="A0A1F4V7P8"/>
<feature type="region of interest" description="Disordered" evidence="1">
    <location>
        <begin position="57"/>
        <end position="81"/>
    </location>
</feature>
<dbReference type="EMBL" id="MEVB01000006">
    <property type="protein sequence ID" value="OGC53198.1"/>
    <property type="molecule type" value="Genomic_DNA"/>
</dbReference>
<accession>A0A1F4V7P8</accession>
<evidence type="ECO:0000313" key="4">
    <source>
        <dbReference type="Proteomes" id="UP000176853"/>
    </source>
</evidence>
<reference evidence="3 4" key="1">
    <citation type="journal article" date="2016" name="Nat. Commun.">
        <title>Thousands of microbial genomes shed light on interconnected biogeochemical processes in an aquifer system.</title>
        <authorList>
            <person name="Anantharaman K."/>
            <person name="Brown C.T."/>
            <person name="Hug L.A."/>
            <person name="Sharon I."/>
            <person name="Castelle C.J."/>
            <person name="Probst A.J."/>
            <person name="Thomas B.C."/>
            <person name="Singh A."/>
            <person name="Wilkins M.J."/>
            <person name="Karaoz U."/>
            <person name="Brodie E.L."/>
            <person name="Williams K.H."/>
            <person name="Hubbard S.S."/>
            <person name="Banfield J.F."/>
        </authorList>
    </citation>
    <scope>NUCLEOTIDE SEQUENCE [LARGE SCALE GENOMIC DNA]</scope>
</reference>
<feature type="transmembrane region" description="Helical" evidence="2">
    <location>
        <begin position="88"/>
        <end position="108"/>
    </location>
</feature>
<protein>
    <submittedName>
        <fullName evidence="3">Uncharacterized protein</fullName>
    </submittedName>
</protein>
<proteinExistence type="predicted"/>